<feature type="domain" description="SHSP" evidence="3">
    <location>
        <begin position="21"/>
        <end position="126"/>
    </location>
</feature>
<reference evidence="4 5" key="1">
    <citation type="journal article" date="2015" name="Appl. Environ. Microbiol.">
        <title>Nanoarchaeota, Their Sulfolobales Host, and Nanoarchaeota Virus Distribution across Yellowstone National Park Hot Springs.</title>
        <authorList>
            <person name="Munson-McGee J.H."/>
            <person name="Field E.K."/>
            <person name="Bateson M."/>
            <person name="Rooney C."/>
            <person name="Stepanauskas R."/>
            <person name="Young M.J."/>
        </authorList>
    </citation>
    <scope>NUCLEOTIDE SEQUENCE [LARGE SCALE GENOMIC DNA]</scope>
    <source>
        <strain evidence="4">SCGC AC-742_N10</strain>
    </source>
</reference>
<evidence type="ECO:0000256" key="1">
    <source>
        <dbReference type="PROSITE-ProRule" id="PRU00285"/>
    </source>
</evidence>
<dbReference type="SUPFAM" id="SSF49764">
    <property type="entry name" value="HSP20-like chaperones"/>
    <property type="match status" value="1"/>
</dbReference>
<name>A0A2T9XAU7_9CREN</name>
<dbReference type="NCBIfam" id="NF041799">
    <property type="entry name" value="Hsp14"/>
    <property type="match status" value="1"/>
</dbReference>
<proteinExistence type="inferred from homology"/>
<evidence type="ECO:0000256" key="2">
    <source>
        <dbReference type="RuleBase" id="RU003616"/>
    </source>
</evidence>
<dbReference type="CDD" id="cd06464">
    <property type="entry name" value="ACD_sHsps-like"/>
    <property type="match status" value="1"/>
</dbReference>
<dbReference type="Pfam" id="PF00011">
    <property type="entry name" value="HSP20"/>
    <property type="match status" value="1"/>
</dbReference>
<dbReference type="InterPro" id="IPR008978">
    <property type="entry name" value="HSP20-like_chaperone"/>
</dbReference>
<evidence type="ECO:0000313" key="5">
    <source>
        <dbReference type="Proteomes" id="UP000245638"/>
    </source>
</evidence>
<evidence type="ECO:0000313" key="4">
    <source>
        <dbReference type="EMBL" id="PVU77178.1"/>
    </source>
</evidence>
<organism evidence="4 5">
    <name type="scientific">Acidianus hospitalis</name>
    <dbReference type="NCBI Taxonomy" id="563177"/>
    <lineage>
        <taxon>Archaea</taxon>
        <taxon>Thermoproteota</taxon>
        <taxon>Thermoprotei</taxon>
        <taxon>Sulfolobales</taxon>
        <taxon>Sulfolobaceae</taxon>
        <taxon>Acidianus</taxon>
    </lineage>
</organism>
<evidence type="ECO:0000259" key="3">
    <source>
        <dbReference type="PROSITE" id="PS01031"/>
    </source>
</evidence>
<dbReference type="AlphaFoldDB" id="A0A2T9XAU7"/>
<sequence>MSLTSYVKKEISKKIEELSRSFYENVLPPVDIYEEGGYLNINVDLPGFQKDKIHLRLTSSNEIVIEAERELPEGGVKYLTQRPKRLSRVIRLPVAVKKDSQVTAKYENGVLHISIPVEGTTTIKIE</sequence>
<accession>A0A2T9XAU7</accession>
<dbReference type="PROSITE" id="PS01031">
    <property type="entry name" value="SHSP"/>
    <property type="match status" value="1"/>
</dbReference>
<protein>
    <submittedName>
        <fullName evidence="4">Heat-shock protein Hsp20</fullName>
    </submittedName>
</protein>
<comment type="caution">
    <text evidence="4">The sequence shown here is derived from an EMBL/GenBank/DDBJ whole genome shotgun (WGS) entry which is preliminary data.</text>
</comment>
<dbReference type="InterPro" id="IPR002068">
    <property type="entry name" value="A-crystallin/Hsp20_dom"/>
</dbReference>
<dbReference type="EMBL" id="QEFD01000045">
    <property type="protein sequence ID" value="PVU77178.1"/>
    <property type="molecule type" value="Genomic_DNA"/>
</dbReference>
<dbReference type="Proteomes" id="UP000245638">
    <property type="component" value="Unassembled WGS sequence"/>
</dbReference>
<dbReference type="Gene3D" id="2.60.40.790">
    <property type="match status" value="1"/>
</dbReference>
<comment type="similarity">
    <text evidence="1 2">Belongs to the small heat shock protein (HSP20) family.</text>
</comment>
<gene>
    <name evidence="4" type="ORF">DDW13_01290</name>
</gene>